<dbReference type="Gene3D" id="2.60.40.1120">
    <property type="entry name" value="Carboxypeptidase-like, regulatory domain"/>
    <property type="match status" value="1"/>
</dbReference>
<evidence type="ECO:0000256" key="2">
    <source>
        <dbReference type="SAM" id="SignalP"/>
    </source>
</evidence>
<protein>
    <recommendedName>
        <fullName evidence="4">TonB-dependent receptor-like beta-barrel domain-containing protein</fullName>
    </recommendedName>
</protein>
<feature type="signal peptide" evidence="2">
    <location>
        <begin position="1"/>
        <end position="27"/>
    </location>
</feature>
<proteinExistence type="predicted"/>
<gene>
    <name evidence="3" type="ORF">AVDCRST_MAG74-2346</name>
</gene>
<accession>A0A6J4PE48</accession>
<feature type="region of interest" description="Disordered" evidence="1">
    <location>
        <begin position="159"/>
        <end position="203"/>
    </location>
</feature>
<name>A0A6J4PE48_9BACT</name>
<dbReference type="AlphaFoldDB" id="A0A6J4PE48"/>
<organism evidence="3">
    <name type="scientific">uncultured Pyrinomonadaceae bacterium</name>
    <dbReference type="NCBI Taxonomy" id="2283094"/>
    <lineage>
        <taxon>Bacteria</taxon>
        <taxon>Pseudomonadati</taxon>
        <taxon>Acidobacteriota</taxon>
        <taxon>Blastocatellia</taxon>
        <taxon>Blastocatellales</taxon>
        <taxon>Pyrinomonadaceae</taxon>
        <taxon>environmental samples</taxon>
    </lineage>
</organism>
<evidence type="ECO:0000256" key="1">
    <source>
        <dbReference type="SAM" id="MobiDB-lite"/>
    </source>
</evidence>
<evidence type="ECO:0000313" key="3">
    <source>
        <dbReference type="EMBL" id="CAA9412031.1"/>
    </source>
</evidence>
<dbReference type="Pfam" id="PF13620">
    <property type="entry name" value="CarboxypepD_reg"/>
    <property type="match status" value="1"/>
</dbReference>
<dbReference type="InterPro" id="IPR008969">
    <property type="entry name" value="CarboxyPept-like_regulatory"/>
</dbReference>
<sequence>MSSSVLPVRKLTSLILVALTAFSAAFASAPAAHGKVLIVEKGANLGVIKGVVRDEAGNTIADAYVSIFRVGTSTLLKQVRSASDGSFLAKIMPGTYTVLAVAQGFNAVTLSSVEVNRAAELVYGFKLERSGGGNTLPEKKVDRDSSKWRIRAAQMRRSVYQNTEGDAPVDENKRSDDAIARNDSGSIEESVEADEEETSNRKSQSVIETYFAASSDGNFTGVNFATLQPISEDAEVVFAGQSGTSGRAPQRFETTFKYRPNEKHQVSVKGAVARLSTVETDGAQQSLGQVSFQALDEWKVRSGVILVFGFDYSRFLGASNDFSVSPRFGLQFDVDSKTRFRTAYTTTTEERTWASVAELEETQVLFREPVSMQEFVVENDKPRMAKNSRFEFGIERVLDNKSSIEANVFFDAVSGRGVGLTNLPFDSLGDENLVEFVANQHGAAQGVRVVYTRRLNSRFSTSAGYAFGNGQKLSDEAISNPGAVFENDFFQTFYGQFNADLRTGTQVKTIFRLSPQATVFAIDPFAGRMAIYDPSLSVKVIQSLPNLGLPFRAQAILDARNLFDYQTGAVGEEGSLRLNSQRRVLRGGILVRF</sequence>
<feature type="chain" id="PRO_5026718062" description="TonB-dependent receptor-like beta-barrel domain-containing protein" evidence="2">
    <location>
        <begin position="28"/>
        <end position="593"/>
    </location>
</feature>
<dbReference type="EMBL" id="CADCUR010000218">
    <property type="protein sequence ID" value="CAA9412031.1"/>
    <property type="molecule type" value="Genomic_DNA"/>
</dbReference>
<dbReference type="SUPFAM" id="SSF56935">
    <property type="entry name" value="Porins"/>
    <property type="match status" value="1"/>
</dbReference>
<evidence type="ECO:0008006" key="4">
    <source>
        <dbReference type="Google" id="ProtNLM"/>
    </source>
</evidence>
<feature type="compositionally biased region" description="Basic and acidic residues" evidence="1">
    <location>
        <begin position="170"/>
        <end position="180"/>
    </location>
</feature>
<keyword evidence="2" id="KW-0732">Signal</keyword>
<dbReference type="SUPFAM" id="SSF49464">
    <property type="entry name" value="Carboxypeptidase regulatory domain-like"/>
    <property type="match status" value="1"/>
</dbReference>
<reference evidence="3" key="1">
    <citation type="submission" date="2020-02" db="EMBL/GenBank/DDBJ databases">
        <authorList>
            <person name="Meier V. D."/>
        </authorList>
    </citation>
    <scope>NUCLEOTIDE SEQUENCE</scope>
    <source>
        <strain evidence="3">AVDCRST_MAG74</strain>
    </source>
</reference>